<evidence type="ECO:0000256" key="5">
    <source>
        <dbReference type="ARBA" id="ARBA00022917"/>
    </source>
</evidence>
<protein>
    <recommendedName>
        <fullName evidence="9">Eukaryotic translation initiation factor 4E</fullName>
    </recommendedName>
</protein>
<dbReference type="GO" id="GO:0003743">
    <property type="term" value="F:translation initiation factor activity"/>
    <property type="evidence" value="ECO:0007669"/>
    <property type="project" value="UniProtKB-KW"/>
</dbReference>
<name>X6NTF6_RETFI</name>
<comment type="similarity">
    <text evidence="1 6">Belongs to the eukaryotic initiation factor 4E family.</text>
</comment>
<evidence type="ECO:0000313" key="7">
    <source>
        <dbReference type="EMBL" id="ETO29276.1"/>
    </source>
</evidence>
<evidence type="ECO:0000256" key="6">
    <source>
        <dbReference type="RuleBase" id="RU004374"/>
    </source>
</evidence>
<keyword evidence="2 6" id="KW-0396">Initiation factor</keyword>
<dbReference type="PANTHER" id="PTHR11960">
    <property type="entry name" value="EUKARYOTIC TRANSLATION INITIATION FACTOR 4E RELATED"/>
    <property type="match status" value="1"/>
</dbReference>
<evidence type="ECO:0000256" key="2">
    <source>
        <dbReference type="ARBA" id="ARBA00022540"/>
    </source>
</evidence>
<evidence type="ECO:0008006" key="9">
    <source>
        <dbReference type="Google" id="ProtNLM"/>
    </source>
</evidence>
<keyword evidence="3" id="KW-0810">Translation regulation</keyword>
<dbReference type="GO" id="GO:0016281">
    <property type="term" value="C:eukaryotic translation initiation factor 4F complex"/>
    <property type="evidence" value="ECO:0007669"/>
    <property type="project" value="TreeGrafter"/>
</dbReference>
<dbReference type="SUPFAM" id="SSF55418">
    <property type="entry name" value="eIF4e-like"/>
    <property type="match status" value="1"/>
</dbReference>
<dbReference type="Pfam" id="PF01652">
    <property type="entry name" value="IF4E"/>
    <property type="match status" value="1"/>
</dbReference>
<dbReference type="OrthoDB" id="590761at2759"/>
<evidence type="ECO:0000256" key="4">
    <source>
        <dbReference type="ARBA" id="ARBA00022884"/>
    </source>
</evidence>
<proteinExistence type="inferred from homology"/>
<dbReference type="OMA" id="EEFWAIV"/>
<dbReference type="GO" id="GO:0006417">
    <property type="term" value="P:regulation of translation"/>
    <property type="evidence" value="ECO:0007669"/>
    <property type="project" value="UniProtKB-KW"/>
</dbReference>
<accession>X6NTF6</accession>
<evidence type="ECO:0000256" key="3">
    <source>
        <dbReference type="ARBA" id="ARBA00022845"/>
    </source>
</evidence>
<dbReference type="Gene3D" id="3.30.760.10">
    <property type="entry name" value="RNA Cap, Translation Initiation Factor Eif4e"/>
    <property type="match status" value="1"/>
</dbReference>
<sequence length="180" mass="20919">MSQDTLDPNDELPLQFRWTLWYSAPKEAEADQKKWDTERVKKVVEFGSVSEFWRVLNNLRAPSKLPEGADLQIFRSGVLPQWEDAFNQKGGSWKVIFHKEDNQSKFDSTWFNTILTMAGDGFDDADDICGIVASNRNSNNRLRLWTRHADDRDAVKRIGTQLKQLNKLKQKISYRVNNPM</sequence>
<dbReference type="InterPro" id="IPR001040">
    <property type="entry name" value="TIF_eIF_4E"/>
</dbReference>
<dbReference type="PANTHER" id="PTHR11960:SF8">
    <property type="entry name" value="EUKARYOTIC TRANSLATION INITIATION FACTOR 4E1-RELATED"/>
    <property type="match status" value="1"/>
</dbReference>
<reference evidence="7 8" key="1">
    <citation type="journal article" date="2013" name="Curr. Biol.">
        <title>The Genome of the Foraminiferan Reticulomyxa filosa.</title>
        <authorList>
            <person name="Glockner G."/>
            <person name="Hulsmann N."/>
            <person name="Schleicher M."/>
            <person name="Noegel A.A."/>
            <person name="Eichinger L."/>
            <person name="Gallinger C."/>
            <person name="Pawlowski J."/>
            <person name="Sierra R."/>
            <person name="Euteneuer U."/>
            <person name="Pillet L."/>
            <person name="Moustafa A."/>
            <person name="Platzer M."/>
            <person name="Groth M."/>
            <person name="Szafranski K."/>
            <person name="Schliwa M."/>
        </authorList>
    </citation>
    <scope>NUCLEOTIDE SEQUENCE [LARGE SCALE GENOMIC DNA]</scope>
</reference>
<keyword evidence="4 6" id="KW-0694">RNA-binding</keyword>
<dbReference type="InterPro" id="IPR023398">
    <property type="entry name" value="TIF_eIF4e-like"/>
</dbReference>
<dbReference type="EMBL" id="ASPP01006140">
    <property type="protein sequence ID" value="ETO29276.1"/>
    <property type="molecule type" value="Genomic_DNA"/>
</dbReference>
<organism evidence="7 8">
    <name type="scientific">Reticulomyxa filosa</name>
    <dbReference type="NCBI Taxonomy" id="46433"/>
    <lineage>
        <taxon>Eukaryota</taxon>
        <taxon>Sar</taxon>
        <taxon>Rhizaria</taxon>
        <taxon>Retaria</taxon>
        <taxon>Foraminifera</taxon>
        <taxon>Monothalamids</taxon>
        <taxon>Reticulomyxidae</taxon>
        <taxon>Reticulomyxa</taxon>
    </lineage>
</organism>
<evidence type="ECO:0000313" key="8">
    <source>
        <dbReference type="Proteomes" id="UP000023152"/>
    </source>
</evidence>
<keyword evidence="5 6" id="KW-0648">Protein biosynthesis</keyword>
<keyword evidence="8" id="KW-1185">Reference proteome</keyword>
<gene>
    <name evidence="7" type="ORF">RFI_07848</name>
</gene>
<dbReference type="GO" id="GO:0000340">
    <property type="term" value="F:RNA 7-methylguanosine cap binding"/>
    <property type="evidence" value="ECO:0007669"/>
    <property type="project" value="TreeGrafter"/>
</dbReference>
<dbReference type="AlphaFoldDB" id="X6NTF6"/>
<dbReference type="Proteomes" id="UP000023152">
    <property type="component" value="Unassembled WGS sequence"/>
</dbReference>
<comment type="caution">
    <text evidence="7">The sequence shown here is derived from an EMBL/GenBank/DDBJ whole genome shotgun (WGS) entry which is preliminary data.</text>
</comment>
<evidence type="ECO:0000256" key="1">
    <source>
        <dbReference type="ARBA" id="ARBA00009860"/>
    </source>
</evidence>